<comment type="caution">
    <text evidence="1">The sequence shown here is derived from an EMBL/GenBank/DDBJ whole genome shotgun (WGS) entry which is preliminary data.</text>
</comment>
<gene>
    <name evidence="1" type="ORF">IQ229_02390</name>
</gene>
<reference evidence="1 2" key="1">
    <citation type="submission" date="2020-10" db="EMBL/GenBank/DDBJ databases">
        <authorList>
            <person name="Castelo-Branco R."/>
            <person name="Eusebio N."/>
            <person name="Adriana R."/>
            <person name="Vieira A."/>
            <person name="Brugerolle De Fraissinette N."/>
            <person name="Rezende De Castro R."/>
            <person name="Schneider M.P."/>
            <person name="Vasconcelos V."/>
            <person name="Leao P.N."/>
        </authorList>
    </citation>
    <scope>NUCLEOTIDE SEQUENCE [LARGE SCALE GENOMIC DNA]</scope>
    <source>
        <strain evidence="1 2">LEGE 07299</strain>
    </source>
</reference>
<protein>
    <submittedName>
        <fullName evidence="1">Uncharacterized protein</fullName>
    </submittedName>
</protein>
<dbReference type="Proteomes" id="UP000647836">
    <property type="component" value="Unassembled WGS sequence"/>
</dbReference>
<dbReference type="EMBL" id="JADEXF010000045">
    <property type="protein sequence ID" value="MBE9103831.1"/>
    <property type="molecule type" value="Genomic_DNA"/>
</dbReference>
<accession>A0ABR9TTV2</accession>
<dbReference type="RefSeq" id="WP_194040941.1">
    <property type="nucleotide sequence ID" value="NZ_JADEXF010000045.1"/>
</dbReference>
<evidence type="ECO:0000313" key="2">
    <source>
        <dbReference type="Proteomes" id="UP000647836"/>
    </source>
</evidence>
<evidence type="ECO:0000313" key="1">
    <source>
        <dbReference type="EMBL" id="MBE9103831.1"/>
    </source>
</evidence>
<proteinExistence type="predicted"/>
<keyword evidence="2" id="KW-1185">Reference proteome</keyword>
<name>A0ABR9TTV2_9NOSO</name>
<organism evidence="1 2">
    <name type="scientific">Nostoc cf. edaphicum LEGE 07299</name>
    <dbReference type="NCBI Taxonomy" id="2777974"/>
    <lineage>
        <taxon>Bacteria</taxon>
        <taxon>Bacillati</taxon>
        <taxon>Cyanobacteriota</taxon>
        <taxon>Cyanophyceae</taxon>
        <taxon>Nostocales</taxon>
        <taxon>Nostocaceae</taxon>
        <taxon>Nostoc</taxon>
    </lineage>
</organism>
<sequence length="56" mass="6744">MRTKVWRELPRDRSELYKEASEVLLHNWDDGRNLKPDECLDIIDYKDKQAMLRPGV</sequence>